<accession>A0A3Q8SN78</accession>
<proteinExistence type="predicted"/>
<dbReference type="Gene3D" id="3.40.109.10">
    <property type="entry name" value="NADH Oxidase"/>
    <property type="match status" value="1"/>
</dbReference>
<dbReference type="GeneID" id="99756220"/>
<feature type="domain" description="Nitroreductase" evidence="1">
    <location>
        <begin position="81"/>
        <end position="241"/>
    </location>
</feature>
<reference evidence="2 3" key="1">
    <citation type="submission" date="2017-02" db="EMBL/GenBank/DDBJ databases">
        <title>Complete genome sequence of Lactobacillus helveticus.</title>
        <authorList>
            <person name="Kim J.F."/>
            <person name="Chung Y."/>
            <person name="Kwak M."/>
        </authorList>
    </citation>
    <scope>NUCLEOTIDE SEQUENCE [LARGE SCALE GENOMIC DNA]</scope>
    <source>
        <strain evidence="2 3">LH5</strain>
    </source>
</reference>
<gene>
    <name evidence="2" type="ORF">LH5_00031</name>
</gene>
<dbReference type="SUPFAM" id="SSF55469">
    <property type="entry name" value="FMN-dependent nitroreductase-like"/>
    <property type="match status" value="1"/>
</dbReference>
<organism evidence="2 3">
    <name type="scientific">Lactobacillus helveticus</name>
    <name type="common">Lactobacillus suntoryeus</name>
    <dbReference type="NCBI Taxonomy" id="1587"/>
    <lineage>
        <taxon>Bacteria</taxon>
        <taxon>Bacillati</taxon>
        <taxon>Bacillota</taxon>
        <taxon>Bacilli</taxon>
        <taxon>Lactobacillales</taxon>
        <taxon>Lactobacillaceae</taxon>
        <taxon>Lactobacillus</taxon>
    </lineage>
</organism>
<dbReference type="RefSeq" id="WP_014918506.1">
    <property type="nucleotide sequence ID" value="NZ_CP019581.1"/>
</dbReference>
<dbReference type="EMBL" id="CP019581">
    <property type="protein sequence ID" value="AZK90293.1"/>
    <property type="molecule type" value="Genomic_DNA"/>
</dbReference>
<dbReference type="Pfam" id="PF00881">
    <property type="entry name" value="Nitroreductase"/>
    <property type="match status" value="1"/>
</dbReference>
<evidence type="ECO:0000313" key="2">
    <source>
        <dbReference type="EMBL" id="AZK90293.1"/>
    </source>
</evidence>
<dbReference type="InterPro" id="IPR052544">
    <property type="entry name" value="Bacteriocin_Proc_Enz"/>
</dbReference>
<dbReference type="InterPro" id="IPR029479">
    <property type="entry name" value="Nitroreductase"/>
</dbReference>
<dbReference type="GO" id="GO:0016491">
    <property type="term" value="F:oxidoreductase activity"/>
    <property type="evidence" value="ECO:0007669"/>
    <property type="project" value="InterPro"/>
</dbReference>
<sequence>MEINDESCFMVNNKTPLYKYYNAKTSLNSQNSNVFETSIAAAFDDEKYRLHTIDTTKHTKRKKGSLPLDIEYKNNELENAILNRKSTREFSNELISYTDFCKIIGLSYGFNNYGRITTPSAGGIYEIKLIIIINHVENIKNGVYLYDINSNSLLPLDLNFNVLDYQKITYSLTLAEKCAFSVHAITHPCFMTYKYGDRGYRFLNLECGHIFQNLSLVANYLNIGSVCSGGFAEKNFIDYLNNNSPLNFNDYMVLYEEFFGKER</sequence>
<dbReference type="CDD" id="cd02142">
    <property type="entry name" value="McbC_SagB-like_oxidoreductase"/>
    <property type="match status" value="1"/>
</dbReference>
<dbReference type="PANTHER" id="PTHR43745">
    <property type="entry name" value="NITROREDUCTASE MJ1384-RELATED"/>
    <property type="match status" value="1"/>
</dbReference>
<dbReference type="PANTHER" id="PTHR43745:SF2">
    <property type="entry name" value="NITROREDUCTASE MJ1384-RELATED"/>
    <property type="match status" value="1"/>
</dbReference>
<evidence type="ECO:0000259" key="1">
    <source>
        <dbReference type="Pfam" id="PF00881"/>
    </source>
</evidence>
<name>A0A3Q8SN78_LACHE</name>
<dbReference type="AlphaFoldDB" id="A0A3Q8SN78"/>
<evidence type="ECO:0000313" key="3">
    <source>
        <dbReference type="Proteomes" id="UP000267945"/>
    </source>
</evidence>
<protein>
    <submittedName>
        <fullName evidence="2">Nitroreductase family protein</fullName>
    </submittedName>
</protein>
<dbReference type="InterPro" id="IPR000415">
    <property type="entry name" value="Nitroreductase-like"/>
</dbReference>
<dbReference type="Proteomes" id="UP000267945">
    <property type="component" value="Chromosome"/>
</dbReference>